<evidence type="ECO:0000256" key="2">
    <source>
        <dbReference type="ARBA" id="ARBA00022473"/>
    </source>
</evidence>
<evidence type="ECO:0000259" key="4">
    <source>
        <dbReference type="SMART" id="SM00305"/>
    </source>
</evidence>
<dbReference type="PANTHER" id="PTHR46706:SF12">
    <property type="entry name" value="PROTEIN QUA-1-RELATED"/>
    <property type="match status" value="1"/>
</dbReference>
<dbReference type="SMART" id="SM00306">
    <property type="entry name" value="HintN"/>
    <property type="match status" value="2"/>
</dbReference>
<dbReference type="GO" id="GO:0048731">
    <property type="term" value="P:system development"/>
    <property type="evidence" value="ECO:0007669"/>
    <property type="project" value="UniProtKB-ARBA"/>
</dbReference>
<feature type="domain" description="Hint" evidence="5">
    <location>
        <begin position="574"/>
        <end position="685"/>
    </location>
</feature>
<dbReference type="PROSITE" id="PS50817">
    <property type="entry name" value="INTEIN_N_TER"/>
    <property type="match status" value="2"/>
</dbReference>
<feature type="domain" description="Hint" evidence="4">
    <location>
        <begin position="300"/>
        <end position="344"/>
    </location>
</feature>
<dbReference type="SMART" id="SM00305">
    <property type="entry name" value="HintC"/>
    <property type="match status" value="2"/>
</dbReference>
<proteinExistence type="predicted"/>
<dbReference type="PANTHER" id="PTHR46706">
    <property type="entry name" value="PROTEIN QUA-1-RELATED"/>
    <property type="match status" value="1"/>
</dbReference>
<keyword evidence="2" id="KW-0217">Developmental protein</keyword>
<keyword evidence="6" id="KW-1185">Reference proteome</keyword>
<reference evidence="7" key="1">
    <citation type="submission" date="2022-11" db="UniProtKB">
        <authorList>
            <consortium name="WormBaseParasite"/>
        </authorList>
    </citation>
    <scope>IDENTIFICATION</scope>
</reference>
<protein>
    <submittedName>
        <fullName evidence="7">Uncharacterized protein</fullName>
    </submittedName>
</protein>
<evidence type="ECO:0000313" key="6">
    <source>
        <dbReference type="Proteomes" id="UP000887540"/>
    </source>
</evidence>
<organism evidence="6 7">
    <name type="scientific">Acrobeloides nanus</name>
    <dbReference type="NCBI Taxonomy" id="290746"/>
    <lineage>
        <taxon>Eukaryota</taxon>
        <taxon>Metazoa</taxon>
        <taxon>Ecdysozoa</taxon>
        <taxon>Nematoda</taxon>
        <taxon>Chromadorea</taxon>
        <taxon>Rhabditida</taxon>
        <taxon>Tylenchina</taxon>
        <taxon>Cephalobomorpha</taxon>
        <taxon>Cephaloboidea</taxon>
        <taxon>Cephalobidae</taxon>
        <taxon>Acrobeloides</taxon>
    </lineage>
</organism>
<sequence>MKSFYRSYQTQEIDTAEYFDIGVMECSGLTFEACPQDSYQFQESESVYENICCKKYHANYTTENNVVVKVGEELVGGAILVNGKQVALDYISFVHKSQNGGQSYEVQTRRLYCPQLENDEVTAMATQVVSPVEKEESLDIFEDNPNQSDIQDQPIHEQLVNDEMIADSVANQQSVQTYYDVNCPFQLFCFAGDMQVEALNGSKKRMDDLEIGDWIKSIYDSEVVYTNVETFLHRLPDEEIDFLLIEFDIGESLKISPKHLLYVTNCIEPLTAVSIHNYNAKLVPSEEINVGDCLLYVGENNTIFNTVVTNITITKAKGIYAPLTSTGNIVVNRILSSCYSVTENDSLQNVVADVTNYFNKFITKILEYTSIENTVLVEKKTETPFSSTWMSDQTRKIDTAEYFDIVVMECSGLTFEACPQDSYQFQESESVYGNICCKKYHANYTTENNAVVKVGEELIGGAILVNGKQVALDYISFVHKSQNGGQSYEVQTRRLYCPQLENDEVTTMATQVVSPVEKEESLDIFEDNPNQSDIQDQPIHEQLVNDEMIADSVDNQQSVQTYYDVNCPFQPFQLFCFAGDMQVEALNGSKKRMDDLEIGDWIKSIYDYEVVYTNVETFLHRLPDEEIDFLLIEFDIGESLKISPKHLLYVTNCIEPLTAVSIHHYNAKLVPSEEINVGDCLLYVGENNTIFNTVVTNITITKAKGIYAPLTSTGNIVVNRILSSCYSVTENDSLQNVVADVTNYFNKFITKILEYTSIENTVLVEKKTETPFSSTWINAISTAMGNEG</sequence>
<dbReference type="GO" id="GO:0007267">
    <property type="term" value="P:cell-cell signaling"/>
    <property type="evidence" value="ECO:0007669"/>
    <property type="project" value="InterPro"/>
</dbReference>
<dbReference type="InterPro" id="IPR036844">
    <property type="entry name" value="Hint_dom_sf"/>
</dbReference>
<dbReference type="AlphaFoldDB" id="A0A914CDI0"/>
<dbReference type="WBParaSite" id="ACRNAN_Path_926.g3572.t1">
    <property type="protein sequence ID" value="ACRNAN_Path_926.g3572.t1"/>
    <property type="gene ID" value="ACRNAN_Path_926.g3572"/>
</dbReference>
<dbReference type="Gene3D" id="2.170.16.10">
    <property type="entry name" value="Hedgehog/Intein (Hint) domain"/>
    <property type="match status" value="2"/>
</dbReference>
<evidence type="ECO:0000256" key="1">
    <source>
        <dbReference type="ARBA" id="ARBA00004239"/>
    </source>
</evidence>
<evidence type="ECO:0000313" key="7">
    <source>
        <dbReference type="WBParaSite" id="ACRNAN_Path_926.g3572.t1"/>
    </source>
</evidence>
<dbReference type="InterPro" id="IPR003586">
    <property type="entry name" value="Hint_dom_C"/>
</dbReference>
<feature type="domain" description="Hint" evidence="5">
    <location>
        <begin position="187"/>
        <end position="298"/>
    </location>
</feature>
<evidence type="ECO:0000256" key="3">
    <source>
        <dbReference type="ARBA" id="ARBA00022729"/>
    </source>
</evidence>
<dbReference type="CDD" id="cd00081">
    <property type="entry name" value="Hint"/>
    <property type="match status" value="2"/>
</dbReference>
<dbReference type="GO" id="GO:0016540">
    <property type="term" value="P:protein autoprocessing"/>
    <property type="evidence" value="ECO:0007669"/>
    <property type="project" value="InterPro"/>
</dbReference>
<dbReference type="InterPro" id="IPR006141">
    <property type="entry name" value="Intein_N"/>
</dbReference>
<accession>A0A914CDI0</accession>
<dbReference type="GO" id="GO:0005576">
    <property type="term" value="C:extracellular region"/>
    <property type="evidence" value="ECO:0007669"/>
    <property type="project" value="UniProtKB-SubCell"/>
</dbReference>
<dbReference type="PRINTS" id="PR00632">
    <property type="entry name" value="SONICHHOG"/>
</dbReference>
<dbReference type="Proteomes" id="UP000887540">
    <property type="component" value="Unplaced"/>
</dbReference>
<dbReference type="InterPro" id="IPR052140">
    <property type="entry name" value="Dev_Signal_Hedgehog-like"/>
</dbReference>
<name>A0A914CDI0_9BILA</name>
<dbReference type="SUPFAM" id="SSF51294">
    <property type="entry name" value="Hedgehog/intein (Hint) domain"/>
    <property type="match status" value="2"/>
</dbReference>
<comment type="subcellular location">
    <subcellularLocation>
        <location evidence="1">Secreted</location>
        <location evidence="1">Extracellular space</location>
    </subcellularLocation>
</comment>
<dbReference type="Pfam" id="PF01079">
    <property type="entry name" value="Hint"/>
    <property type="match status" value="2"/>
</dbReference>
<dbReference type="GO" id="GO:0016539">
    <property type="term" value="P:intein-mediated protein splicing"/>
    <property type="evidence" value="ECO:0007669"/>
    <property type="project" value="InterPro"/>
</dbReference>
<keyword evidence="3" id="KW-0732">Signal</keyword>
<dbReference type="InterPro" id="IPR001767">
    <property type="entry name" value="Hedgehog_Hint"/>
</dbReference>
<evidence type="ECO:0000259" key="5">
    <source>
        <dbReference type="SMART" id="SM00306"/>
    </source>
</evidence>
<dbReference type="InterPro" id="IPR001657">
    <property type="entry name" value="Hedgehog"/>
</dbReference>
<dbReference type="InterPro" id="IPR003587">
    <property type="entry name" value="Hint_dom_N"/>
</dbReference>
<feature type="domain" description="Hint" evidence="4">
    <location>
        <begin position="687"/>
        <end position="731"/>
    </location>
</feature>